<reference evidence="4" key="1">
    <citation type="submission" date="2022-08" db="EMBL/GenBank/DDBJ databases">
        <title>Novel Bdellovibrio Species Isolated from Svalbard: Designation Bdellovibrio svalbardensis.</title>
        <authorList>
            <person name="Mitchell R.J."/>
            <person name="Choi S.Y."/>
        </authorList>
    </citation>
    <scope>NUCLEOTIDE SEQUENCE</scope>
    <source>
        <strain evidence="4">PAP01</strain>
    </source>
</reference>
<feature type="coiled-coil region" evidence="1">
    <location>
        <begin position="1626"/>
        <end position="1653"/>
    </location>
</feature>
<name>A0ABT6DH66_9BACT</name>
<accession>A0ABT6DH66</accession>
<evidence type="ECO:0000256" key="1">
    <source>
        <dbReference type="SAM" id="Coils"/>
    </source>
</evidence>
<feature type="domain" description="Peptidase S74" evidence="3">
    <location>
        <begin position="1523"/>
        <end position="1619"/>
    </location>
</feature>
<evidence type="ECO:0000256" key="2">
    <source>
        <dbReference type="SAM" id="SignalP"/>
    </source>
</evidence>
<keyword evidence="1" id="KW-0175">Coiled coil</keyword>
<dbReference type="EMBL" id="JANRMI010000002">
    <property type="protein sequence ID" value="MDG0816203.1"/>
    <property type="molecule type" value="Genomic_DNA"/>
</dbReference>
<dbReference type="Pfam" id="PF13884">
    <property type="entry name" value="Peptidase_S74"/>
    <property type="match status" value="1"/>
</dbReference>
<evidence type="ECO:0000313" key="4">
    <source>
        <dbReference type="EMBL" id="MDG0816203.1"/>
    </source>
</evidence>
<keyword evidence="5" id="KW-1185">Reference proteome</keyword>
<feature type="signal peptide" evidence="2">
    <location>
        <begin position="1"/>
        <end position="19"/>
    </location>
</feature>
<dbReference type="RefSeq" id="WP_277577680.1">
    <property type="nucleotide sequence ID" value="NZ_JANRMI010000002.1"/>
</dbReference>
<dbReference type="Proteomes" id="UP001152321">
    <property type="component" value="Unassembled WGS sequence"/>
</dbReference>
<evidence type="ECO:0000313" key="5">
    <source>
        <dbReference type="Proteomes" id="UP001152321"/>
    </source>
</evidence>
<sequence>MIKSLLSLFLILASNAALAASPSPGPLMTYEGLLTDNLGNPLTGSKSVTFQVLYGSCIAYEEIQTVVPGAAGEFSVIVGSGTRQDSTGNTADRIFASSGSVNCSGSSAASVSGFASRSLHIKVDGTDLSPDVTINNIPFAINAMKLADKDVSDFVLKNQVNGATSCDGTNNFLTWNAATMSFGCSSVSGLTGGTVLTVSGSAPISVTGAAANPVVSISQATFSTNGFLSSSDWNTFNGKLSPSLASGKILVGNGSNVASPVDMSGDATISNAGAVSLSSVGSPGTYFKVTTDAKGRVISGVGALTATDIPGLDWSKITSGKPTTLAGYSITDALSLSGGTMGGAIDLNSNNLTNLGYVTMSPNKSLHLSNNSTDPTGLSTVDKGKTWYNATSNQIKYWNGSAVVTLGAAGAGTVTSVTAGTGLTGGTITSTGTIGLGTELSGLNGIATTGFVKRTGAGTYSAGNASLTADVTGTLPIANGGTNSTTALVGNRVMVSSGGAIVEATAITANKALVSDSNGIPTHSAVTNTELGYVSGVTSPIQSQLNGKLSSSGWANYSVIGTNGSGAMTAVSGSTTGTILQHSPTGPVFSTAAYPSSTTVNQLLFSSANNVVGGLTSANDSVLLTNGTGAPAWVAKTSDTFTQYALLAGRSGGQALNGGTAAGNSLTLDSTSNATKGNILLNPTGGNVGIGTSTPSIKLDVAGAVRVGTDATACAAGVAGAIRYNGGNVEYCNGTSWNAFAASGAGITSLNGLTGNTQTFAVGTSGNSPAFSSATTTHTLNIPMASVASVTAGLISKTDYDNFNTKLGTASTFSGDVSGTSSTMSVDKIKGKSVVPVTYSPGQHLRFDGTNWVNSSVSLPTDVTGTLPVANGGTGVATIGAGNLVVGAGTGALSSLAAGAAGNVVYATGVTSWASGSPDTAGLIDKTSPQTINAAKSFNNYLQLNAQNELRFADADSSNYVGFRSPSNVTANKTWTLPPADGAAGQVLSTDGGGNLSWATPGGGGTITGVTAGTGMTGGGSTGNVTISLANTSVAPGTYNRANITVDAQGRLTAAGTSPAINLSTETTGVLPISLGGTGTTTIVGAFNVLSPLNTKGDLVTYDNGGNNVRLGAGTNGQVLTVDSAMATGLKWATPPGGTVTNVTGTAPVVVSNGSSTPSISVSDATASSKGIMQAGSGLSVTSGIVNVNPASFASAVPVSKGGTGSTTMTANRLIASDGTGNSYLPFTCPVGQLVGFDAGGTAGCYSSNGAGLFSNGGNAFGAAAVLGTTDAFGLNIVTNSTNAMSITPSGQIGIFGTNPGSSRVFVNEPTLPVALHLKSGSTNSTSIKLENTNAAANPWVISAKADGTYALFDYGASMTVPRMGVDTTGNTTFYGEDSSPKVAVANSSAPTVGRYPGFQTITYGSTTASWGTYDFYTAKGSKGAASPVNASDTIGTIGAYGATGTTTFQQSSQIRFMADGAHSSGVAPGALGFFTAPSSALMERMRITSTGNIGIGTSTPGYTLHVVGTAGLSTGTAWTMASDARLKDIHGDYEYGLDEILQLHTVRFNYKKDNALNIPSDKAVTGFIAQEVQKVIPDAVHTRDDGYLELNADPIHWAVVNSIKDLYTKYIQPLLANDQKQDRAIASLEADNAKIKADNAEMKAENAAMKQALCELGKQAFCEGNH</sequence>
<comment type="caution">
    <text evidence="4">The sequence shown here is derived from an EMBL/GenBank/DDBJ whole genome shotgun (WGS) entry which is preliminary data.</text>
</comment>
<proteinExistence type="predicted"/>
<dbReference type="PROSITE" id="PS51688">
    <property type="entry name" value="ICA"/>
    <property type="match status" value="1"/>
</dbReference>
<organism evidence="4 5">
    <name type="scientific">Bdellovibrio svalbardensis</name>
    <dbReference type="NCBI Taxonomy" id="2972972"/>
    <lineage>
        <taxon>Bacteria</taxon>
        <taxon>Pseudomonadati</taxon>
        <taxon>Bdellovibrionota</taxon>
        <taxon>Bdellovibrionia</taxon>
        <taxon>Bdellovibrionales</taxon>
        <taxon>Pseudobdellovibrionaceae</taxon>
        <taxon>Bdellovibrio</taxon>
    </lineage>
</organism>
<protein>
    <submittedName>
        <fullName evidence="4">Tail fiber domain-containing protein</fullName>
    </submittedName>
</protein>
<feature type="chain" id="PRO_5045918179" evidence="2">
    <location>
        <begin position="20"/>
        <end position="1667"/>
    </location>
</feature>
<evidence type="ECO:0000259" key="3">
    <source>
        <dbReference type="PROSITE" id="PS51688"/>
    </source>
</evidence>
<gene>
    <name evidence="4" type="ORF">NWE73_07495</name>
</gene>
<dbReference type="InterPro" id="IPR030392">
    <property type="entry name" value="S74_ICA"/>
</dbReference>
<keyword evidence="2" id="KW-0732">Signal</keyword>